<dbReference type="Proteomes" id="UP001606099">
    <property type="component" value="Unassembled WGS sequence"/>
</dbReference>
<proteinExistence type="predicted"/>
<dbReference type="RefSeq" id="WP_394458554.1">
    <property type="nucleotide sequence ID" value="NZ_JBIGHZ010000001.1"/>
</dbReference>
<protein>
    <recommendedName>
        <fullName evidence="3">Glycosyltransferase 2-like domain-containing protein</fullName>
    </recommendedName>
</protein>
<dbReference type="InterPro" id="IPR029044">
    <property type="entry name" value="Nucleotide-diphossugar_trans"/>
</dbReference>
<dbReference type="EMBL" id="JBIGHZ010000001">
    <property type="protein sequence ID" value="MFG6447185.1"/>
    <property type="molecule type" value="Genomic_DNA"/>
</dbReference>
<dbReference type="SUPFAM" id="SSF53448">
    <property type="entry name" value="Nucleotide-diphospho-sugar transferases"/>
    <property type="match status" value="1"/>
</dbReference>
<organism evidence="1 2">
    <name type="scientific">Roseateles rivi</name>
    <dbReference type="NCBI Taxonomy" id="3299028"/>
    <lineage>
        <taxon>Bacteria</taxon>
        <taxon>Pseudomonadati</taxon>
        <taxon>Pseudomonadota</taxon>
        <taxon>Betaproteobacteria</taxon>
        <taxon>Burkholderiales</taxon>
        <taxon>Sphaerotilaceae</taxon>
        <taxon>Roseateles</taxon>
    </lineage>
</organism>
<comment type="caution">
    <text evidence="1">The sequence shown here is derived from an EMBL/GenBank/DDBJ whole genome shotgun (WGS) entry which is preliminary data.</text>
</comment>
<accession>A0ABW7FS79</accession>
<evidence type="ECO:0000313" key="1">
    <source>
        <dbReference type="EMBL" id="MFG6447185.1"/>
    </source>
</evidence>
<evidence type="ECO:0000313" key="2">
    <source>
        <dbReference type="Proteomes" id="UP001606099"/>
    </source>
</evidence>
<gene>
    <name evidence="1" type="ORF">ACG0Z6_02880</name>
</gene>
<sequence length="280" mass="31602">MDKVLSIVCAYFPNNERLSSLVRSLLEAGDVIVVNNGGTIQLDVPAGPHHASVIDSGRNLGTLASYNLVIKQKQTYSHFWLWNQDSEISPEDVRAFVTKAEQCFSSDPATVCVTVFDKKNFVSPLNRHLILAKESTSILSRERLQKLLPEWFDEKLFMDYGDWDFSYRLYRAGGQVSQIHGIHIGHQLGEPEKTVFGAMNRSSPMRLHMQGINTAYLLRKHGPFNFPNALLTARLFFVPFKNFLFKDSIKRNRQFLSGVLSGIKGGLSSTYATNLNRGMK</sequence>
<dbReference type="Gene3D" id="3.90.550.10">
    <property type="entry name" value="Spore Coat Polysaccharide Biosynthesis Protein SpsA, Chain A"/>
    <property type="match status" value="1"/>
</dbReference>
<reference evidence="1 2" key="1">
    <citation type="submission" date="2024-08" db="EMBL/GenBank/DDBJ databases">
        <authorList>
            <person name="Lu H."/>
        </authorList>
    </citation>
    <scope>NUCLEOTIDE SEQUENCE [LARGE SCALE GENOMIC DNA]</scope>
    <source>
        <strain evidence="1 2">BYS180W</strain>
    </source>
</reference>
<name>A0ABW7FS79_9BURK</name>
<evidence type="ECO:0008006" key="3">
    <source>
        <dbReference type="Google" id="ProtNLM"/>
    </source>
</evidence>
<keyword evidence="2" id="KW-1185">Reference proteome</keyword>